<dbReference type="EMBL" id="SNRW01001811">
    <property type="protein sequence ID" value="KAA6394929.1"/>
    <property type="molecule type" value="Genomic_DNA"/>
</dbReference>
<sequence>MREEYEDMLNEMEEIEERKIEKEQNISNLTKEWQDAYNAALNDEDDEVVRAACTICGTLIPIYNLDEHEQHCNKDDCFQLVGIFDIIKLKDLFHAIAEEREKQGIKGEIFRYEDISPERGYGIIGIGQIADDDEDDEEDNEDEDDNSSDEEEEEDSSSSDDDDDEFEEDWISDEKNQKMSLKEDKKLRSN</sequence>
<dbReference type="AlphaFoldDB" id="A0A5J4WKV0"/>
<gene>
    <name evidence="3" type="ORF">EZS28_009547</name>
</gene>
<keyword evidence="1" id="KW-0175">Coiled coil</keyword>
<evidence type="ECO:0000313" key="3">
    <source>
        <dbReference type="EMBL" id="KAA6394929.1"/>
    </source>
</evidence>
<protein>
    <submittedName>
        <fullName evidence="3">Uncharacterized protein</fullName>
    </submittedName>
</protein>
<organism evidence="3 4">
    <name type="scientific">Streblomastix strix</name>
    <dbReference type="NCBI Taxonomy" id="222440"/>
    <lineage>
        <taxon>Eukaryota</taxon>
        <taxon>Metamonada</taxon>
        <taxon>Preaxostyla</taxon>
        <taxon>Oxymonadida</taxon>
        <taxon>Streblomastigidae</taxon>
        <taxon>Streblomastix</taxon>
    </lineage>
</organism>
<proteinExistence type="predicted"/>
<name>A0A5J4WKV0_9EUKA</name>
<evidence type="ECO:0000256" key="1">
    <source>
        <dbReference type="SAM" id="Coils"/>
    </source>
</evidence>
<reference evidence="3 4" key="1">
    <citation type="submission" date="2019-03" db="EMBL/GenBank/DDBJ databases">
        <title>Single cell metagenomics reveals metabolic interactions within the superorganism composed of flagellate Streblomastix strix and complex community of Bacteroidetes bacteria on its surface.</title>
        <authorList>
            <person name="Treitli S.C."/>
            <person name="Kolisko M."/>
            <person name="Husnik F."/>
            <person name="Keeling P."/>
            <person name="Hampl V."/>
        </authorList>
    </citation>
    <scope>NUCLEOTIDE SEQUENCE [LARGE SCALE GENOMIC DNA]</scope>
    <source>
        <strain evidence="3">ST1C</strain>
    </source>
</reference>
<evidence type="ECO:0000256" key="2">
    <source>
        <dbReference type="SAM" id="MobiDB-lite"/>
    </source>
</evidence>
<evidence type="ECO:0000313" key="4">
    <source>
        <dbReference type="Proteomes" id="UP000324800"/>
    </source>
</evidence>
<feature type="coiled-coil region" evidence="1">
    <location>
        <begin position="2"/>
        <end position="32"/>
    </location>
</feature>
<dbReference type="Proteomes" id="UP000324800">
    <property type="component" value="Unassembled WGS sequence"/>
</dbReference>
<feature type="compositionally biased region" description="Acidic residues" evidence="2">
    <location>
        <begin position="130"/>
        <end position="171"/>
    </location>
</feature>
<accession>A0A5J4WKV0</accession>
<comment type="caution">
    <text evidence="3">The sequence shown here is derived from an EMBL/GenBank/DDBJ whole genome shotgun (WGS) entry which is preliminary data.</text>
</comment>
<feature type="compositionally biased region" description="Basic and acidic residues" evidence="2">
    <location>
        <begin position="172"/>
        <end position="190"/>
    </location>
</feature>
<feature type="region of interest" description="Disordered" evidence="2">
    <location>
        <begin position="128"/>
        <end position="190"/>
    </location>
</feature>